<name>A0ABQ2F6B8_9DEIO</name>
<keyword evidence="2" id="KW-1185">Reference proteome</keyword>
<evidence type="ECO:0000313" key="2">
    <source>
        <dbReference type="Proteomes" id="UP000647587"/>
    </source>
</evidence>
<organism evidence="1 2">
    <name type="scientific">Deinococcus malanensis</name>
    <dbReference type="NCBI Taxonomy" id="1706855"/>
    <lineage>
        <taxon>Bacteria</taxon>
        <taxon>Thermotogati</taxon>
        <taxon>Deinococcota</taxon>
        <taxon>Deinococci</taxon>
        <taxon>Deinococcales</taxon>
        <taxon>Deinococcaceae</taxon>
        <taxon>Deinococcus</taxon>
    </lineage>
</organism>
<proteinExistence type="predicted"/>
<reference evidence="2" key="1">
    <citation type="journal article" date="2019" name="Int. J. Syst. Evol. Microbiol.">
        <title>The Global Catalogue of Microorganisms (GCM) 10K type strain sequencing project: providing services to taxonomists for standard genome sequencing and annotation.</title>
        <authorList>
            <consortium name="The Broad Institute Genomics Platform"/>
            <consortium name="The Broad Institute Genome Sequencing Center for Infectious Disease"/>
            <person name="Wu L."/>
            <person name="Ma J."/>
        </authorList>
    </citation>
    <scope>NUCLEOTIDE SEQUENCE [LARGE SCALE GENOMIC DNA]</scope>
    <source>
        <strain evidence="2">JCM 30331</strain>
    </source>
</reference>
<evidence type="ECO:0000313" key="1">
    <source>
        <dbReference type="EMBL" id="GGK44215.1"/>
    </source>
</evidence>
<accession>A0ABQ2F6B8</accession>
<dbReference type="Proteomes" id="UP000647587">
    <property type="component" value="Unassembled WGS sequence"/>
</dbReference>
<protein>
    <submittedName>
        <fullName evidence="1">Uncharacterized protein</fullName>
    </submittedName>
</protein>
<comment type="caution">
    <text evidence="1">The sequence shown here is derived from an EMBL/GenBank/DDBJ whole genome shotgun (WGS) entry which is preliminary data.</text>
</comment>
<gene>
    <name evidence="1" type="ORF">GCM10008955_42490</name>
</gene>
<dbReference type="EMBL" id="BMPP01000064">
    <property type="protein sequence ID" value="GGK44215.1"/>
    <property type="molecule type" value="Genomic_DNA"/>
</dbReference>
<sequence>MVMVVPDIEVPANQFADTAGRPGFIPKAVMHSTLPPEGAQLLPLLCREP</sequence>